<proteinExistence type="predicted"/>
<feature type="non-terminal residue" evidence="1">
    <location>
        <position position="1"/>
    </location>
</feature>
<keyword evidence="2" id="KW-1185">Reference proteome</keyword>
<organism evidence="1 2">
    <name type="scientific">Puccinia graminis f. sp. tritici</name>
    <dbReference type="NCBI Taxonomy" id="56615"/>
    <lineage>
        <taxon>Eukaryota</taxon>
        <taxon>Fungi</taxon>
        <taxon>Dikarya</taxon>
        <taxon>Basidiomycota</taxon>
        <taxon>Pucciniomycotina</taxon>
        <taxon>Pucciniomycetes</taxon>
        <taxon>Pucciniales</taxon>
        <taxon>Pucciniaceae</taxon>
        <taxon>Puccinia</taxon>
    </lineage>
</organism>
<dbReference type="AlphaFoldDB" id="A0A5B0Q124"/>
<protein>
    <submittedName>
        <fullName evidence="1">Uncharacterized protein</fullName>
    </submittedName>
</protein>
<name>A0A5B0Q124_PUCGR</name>
<gene>
    <name evidence="1" type="ORF">PGT21_000005</name>
</gene>
<dbReference type="EMBL" id="VSWC01000033">
    <property type="protein sequence ID" value="KAA1106886.1"/>
    <property type="molecule type" value="Genomic_DNA"/>
</dbReference>
<evidence type="ECO:0000313" key="2">
    <source>
        <dbReference type="Proteomes" id="UP000324748"/>
    </source>
</evidence>
<reference evidence="1 2" key="1">
    <citation type="submission" date="2019-05" db="EMBL/GenBank/DDBJ databases">
        <title>Emergence of the Ug99 lineage of the wheat stem rust pathogen through somatic hybridization.</title>
        <authorList>
            <person name="Li F."/>
            <person name="Upadhyaya N.M."/>
            <person name="Sperschneider J."/>
            <person name="Matny O."/>
            <person name="Nguyen-Phuc H."/>
            <person name="Mago R."/>
            <person name="Raley C."/>
            <person name="Miller M.E."/>
            <person name="Silverstein K.A.T."/>
            <person name="Henningsen E."/>
            <person name="Hirsch C.D."/>
            <person name="Visser B."/>
            <person name="Pretorius Z.A."/>
            <person name="Steffenson B.J."/>
            <person name="Schwessinger B."/>
            <person name="Dodds P.N."/>
            <person name="Figueroa M."/>
        </authorList>
    </citation>
    <scope>NUCLEOTIDE SEQUENCE [LARGE SCALE GENOMIC DNA]</scope>
    <source>
        <strain evidence="1">21-0</strain>
    </source>
</reference>
<dbReference type="Proteomes" id="UP000324748">
    <property type="component" value="Unassembled WGS sequence"/>
</dbReference>
<evidence type="ECO:0000313" key="1">
    <source>
        <dbReference type="EMBL" id="KAA1106886.1"/>
    </source>
</evidence>
<sequence length="76" mass="8493">SSRTRLPARLPSLSSLTSFDLWPNPRRSTSSIIEASSPSLSSGICDPFENSSALIARPLYYRLFFFSSLRSPRIAR</sequence>
<comment type="caution">
    <text evidence="1">The sequence shown here is derived from an EMBL/GenBank/DDBJ whole genome shotgun (WGS) entry which is preliminary data.</text>
</comment>
<accession>A0A5B0Q124</accession>